<protein>
    <submittedName>
        <fullName evidence="1">Uncharacterized protein</fullName>
    </submittedName>
</protein>
<organism evidence="1">
    <name type="scientific">viral metagenome</name>
    <dbReference type="NCBI Taxonomy" id="1070528"/>
    <lineage>
        <taxon>unclassified sequences</taxon>
        <taxon>metagenomes</taxon>
        <taxon>organismal metagenomes</taxon>
    </lineage>
</organism>
<dbReference type="EMBL" id="MT141602">
    <property type="protein sequence ID" value="QJA68267.1"/>
    <property type="molecule type" value="Genomic_DNA"/>
</dbReference>
<dbReference type="AlphaFoldDB" id="A0A6M3JHE3"/>
<name>A0A6M3JHE3_9ZZZZ</name>
<accession>A0A6M3JHE3</accession>
<proteinExistence type="predicted"/>
<dbReference type="EMBL" id="MT143446">
    <property type="protein sequence ID" value="QJA96922.1"/>
    <property type="molecule type" value="Genomic_DNA"/>
</dbReference>
<reference evidence="1" key="1">
    <citation type="submission" date="2020-03" db="EMBL/GenBank/DDBJ databases">
        <title>The deep terrestrial virosphere.</title>
        <authorList>
            <person name="Holmfeldt K."/>
            <person name="Nilsson E."/>
            <person name="Simone D."/>
            <person name="Lopez-Fernandez M."/>
            <person name="Wu X."/>
            <person name="de Brujin I."/>
            <person name="Lundin D."/>
            <person name="Andersson A."/>
            <person name="Bertilsson S."/>
            <person name="Dopson M."/>
        </authorList>
    </citation>
    <scope>NUCLEOTIDE SEQUENCE</scope>
    <source>
        <strain evidence="1">MM415A07379</strain>
        <strain evidence="2">MM415B07095</strain>
    </source>
</reference>
<evidence type="ECO:0000313" key="1">
    <source>
        <dbReference type="EMBL" id="QJA68267.1"/>
    </source>
</evidence>
<sequence>MKETTFMELIDVLMLKADRKRLYKTSWGTKTIIGLKATIERIIEEEKK</sequence>
<evidence type="ECO:0000313" key="2">
    <source>
        <dbReference type="EMBL" id="QJA96922.1"/>
    </source>
</evidence>
<gene>
    <name evidence="1" type="ORF">MM415A07379_0004</name>
    <name evidence="2" type="ORF">MM415B07095_0008</name>
</gene>